<name>A0ABV1KQA2_9BACL</name>
<keyword evidence="2" id="KW-1185">Reference proteome</keyword>
<accession>A0ABV1KQA2</accession>
<reference evidence="1 2" key="1">
    <citation type="journal article" date="2023" name="Genome Announc.">
        <title>Pan-Genome Analyses of the Genus Cohnella and Proposal of the Novel Species Cohnella silvisoli sp. nov., Isolated from Forest Soil.</title>
        <authorList>
            <person name="Wang C."/>
            <person name="Mao L."/>
            <person name="Bao G."/>
            <person name="Zhu H."/>
        </authorList>
    </citation>
    <scope>NUCLEOTIDE SEQUENCE [LARGE SCALE GENOMIC DNA]</scope>
    <source>
        <strain evidence="1 2">NL03-T5-1</strain>
    </source>
</reference>
<gene>
    <name evidence="1" type="ORF">QJS35_07660</name>
</gene>
<sequence>MGKRKLTFIVAWIMVGTFILGGCSDPKIVNVDINPPTKGLLHYLKQDQMVNVSDNGYKVRVESSTAEVNSETEVKLTLRVLDSSGLPVRKFSEDMTKLMHLIVVSSDLSSFSHLHPEYKGKGIFSVAYKFPFGGDFLLISEFMPDKQGVTVYKQWISVKGKSPLAEKLISDTATKQTVGGLDVSLSMMPDAKHLAAGQTAMLNFRFTDAKTHKPVKLEPYLGTAGHCVILNDTANQYLHVHAATDMSSGENVMFHTQFPASGTYKLWAQVQYGGKVNVVPYVIRVQ</sequence>
<evidence type="ECO:0000313" key="2">
    <source>
        <dbReference type="Proteomes" id="UP001493487"/>
    </source>
</evidence>
<evidence type="ECO:0000313" key="1">
    <source>
        <dbReference type="EMBL" id="MEQ4482270.1"/>
    </source>
</evidence>
<evidence type="ECO:0008006" key="3">
    <source>
        <dbReference type="Google" id="ProtNLM"/>
    </source>
</evidence>
<comment type="caution">
    <text evidence="1">The sequence shown here is derived from an EMBL/GenBank/DDBJ whole genome shotgun (WGS) entry which is preliminary data.</text>
</comment>
<organism evidence="1 2">
    <name type="scientific">Cohnella silvisoli</name>
    <dbReference type="NCBI Taxonomy" id="2873699"/>
    <lineage>
        <taxon>Bacteria</taxon>
        <taxon>Bacillati</taxon>
        <taxon>Bacillota</taxon>
        <taxon>Bacilli</taxon>
        <taxon>Bacillales</taxon>
        <taxon>Paenibacillaceae</taxon>
        <taxon>Cohnella</taxon>
    </lineage>
</organism>
<dbReference type="RefSeq" id="WP_232185067.1">
    <property type="nucleotide sequence ID" value="NZ_JAIOAP010000004.1"/>
</dbReference>
<protein>
    <recommendedName>
        <fullName evidence="3">YtkA-like domain-containing protein</fullName>
    </recommendedName>
</protein>
<proteinExistence type="predicted"/>
<dbReference type="PROSITE" id="PS51257">
    <property type="entry name" value="PROKAR_LIPOPROTEIN"/>
    <property type="match status" value="1"/>
</dbReference>
<dbReference type="Proteomes" id="UP001493487">
    <property type="component" value="Unassembled WGS sequence"/>
</dbReference>
<dbReference type="EMBL" id="JASKHM010000003">
    <property type="protein sequence ID" value="MEQ4482270.1"/>
    <property type="molecule type" value="Genomic_DNA"/>
</dbReference>